<feature type="transmembrane region" description="Helical" evidence="1">
    <location>
        <begin position="41"/>
        <end position="61"/>
    </location>
</feature>
<name>A0A916X9E4_9ACTN</name>
<dbReference type="Proteomes" id="UP000641514">
    <property type="component" value="Unassembled WGS sequence"/>
</dbReference>
<dbReference type="EMBL" id="BMJH01000001">
    <property type="protein sequence ID" value="GGC57111.1"/>
    <property type="molecule type" value="Genomic_DNA"/>
</dbReference>
<comment type="caution">
    <text evidence="2">The sequence shown here is derived from an EMBL/GenBank/DDBJ whole genome shotgun (WGS) entry which is preliminary data.</text>
</comment>
<protein>
    <recommendedName>
        <fullName evidence="4">DUF1109 domain-containing protein</fullName>
    </recommendedName>
</protein>
<reference evidence="2" key="1">
    <citation type="journal article" date="2014" name="Int. J. Syst. Evol. Microbiol.">
        <title>Complete genome sequence of Corynebacterium casei LMG S-19264T (=DSM 44701T), isolated from a smear-ripened cheese.</title>
        <authorList>
            <consortium name="US DOE Joint Genome Institute (JGI-PGF)"/>
            <person name="Walter F."/>
            <person name="Albersmeier A."/>
            <person name="Kalinowski J."/>
            <person name="Ruckert C."/>
        </authorList>
    </citation>
    <scope>NUCLEOTIDE SEQUENCE</scope>
    <source>
        <strain evidence="2">CGMCC 1.15478</strain>
    </source>
</reference>
<feature type="transmembrane region" description="Helical" evidence="1">
    <location>
        <begin position="12"/>
        <end position="35"/>
    </location>
</feature>
<feature type="transmembrane region" description="Helical" evidence="1">
    <location>
        <begin position="73"/>
        <end position="93"/>
    </location>
</feature>
<evidence type="ECO:0000256" key="1">
    <source>
        <dbReference type="SAM" id="Phobius"/>
    </source>
</evidence>
<keyword evidence="1" id="KW-1133">Transmembrane helix</keyword>
<keyword evidence="1" id="KW-0812">Transmembrane</keyword>
<keyword evidence="1" id="KW-0472">Membrane</keyword>
<accession>A0A916X9E4</accession>
<organism evidence="2 3">
    <name type="scientific">Hoyosella rhizosphaerae</name>
    <dbReference type="NCBI Taxonomy" id="1755582"/>
    <lineage>
        <taxon>Bacteria</taxon>
        <taxon>Bacillati</taxon>
        <taxon>Actinomycetota</taxon>
        <taxon>Actinomycetes</taxon>
        <taxon>Mycobacteriales</taxon>
        <taxon>Hoyosellaceae</taxon>
        <taxon>Hoyosella</taxon>
    </lineage>
</organism>
<evidence type="ECO:0000313" key="2">
    <source>
        <dbReference type="EMBL" id="GGC57111.1"/>
    </source>
</evidence>
<reference evidence="2" key="2">
    <citation type="submission" date="2020-09" db="EMBL/GenBank/DDBJ databases">
        <authorList>
            <person name="Sun Q."/>
            <person name="Zhou Y."/>
        </authorList>
    </citation>
    <scope>NUCLEOTIDE SEQUENCE</scope>
    <source>
        <strain evidence="2">CGMCC 1.15478</strain>
    </source>
</reference>
<evidence type="ECO:0008006" key="4">
    <source>
        <dbReference type="Google" id="ProtNLM"/>
    </source>
</evidence>
<gene>
    <name evidence="2" type="ORF">GCM10011410_07070</name>
</gene>
<proteinExistence type="predicted"/>
<sequence length="189" mass="21277">MDSRPRKKFFPGGPILFAVTAIALALLVAAVGHWWPRGSLWYAAALVAVLVLLATALAWAIDMVRLLRTRQALRWRVVVWPLIVVIGVGAAFGSRPSFENHRQEFTTIAVDLLGEPGRTERGGFRIGRFDVARAYDLNGNVFFVDARETLLLTEVGWVFSPDGEPHQRYGDYSTEHVSGPWYRYSYRLT</sequence>
<evidence type="ECO:0000313" key="3">
    <source>
        <dbReference type="Proteomes" id="UP000641514"/>
    </source>
</evidence>
<dbReference type="AlphaFoldDB" id="A0A916X9E4"/>
<keyword evidence="3" id="KW-1185">Reference proteome</keyword>
<dbReference type="RefSeq" id="WP_188670701.1">
    <property type="nucleotide sequence ID" value="NZ_BMJH01000001.1"/>
</dbReference>